<dbReference type="Proteomes" id="UP001265550">
    <property type="component" value="Unassembled WGS sequence"/>
</dbReference>
<sequence>MRGAILAGAGGNLGSAALHALLGDARFDRVTVLTTCRFLQTPSRLAWAVVADGGWDHTLPAATHAVIVLGGRRRAREMVYWQPARDDLLPLATALRACGVQSLEVLLPPDDGLHQEERAALERLAFEPFSETRAATLPRVAPANAPWPERLALWLIRTLIAALQMAQVAYRKPPTASADRERGG</sequence>
<accession>A0ABU1V6V8</accession>
<dbReference type="EMBL" id="JAVDWE010000002">
    <property type="protein sequence ID" value="MDR7093192.1"/>
    <property type="molecule type" value="Genomic_DNA"/>
</dbReference>
<evidence type="ECO:0000313" key="2">
    <source>
        <dbReference type="Proteomes" id="UP001265550"/>
    </source>
</evidence>
<evidence type="ECO:0000313" key="1">
    <source>
        <dbReference type="EMBL" id="MDR7093192.1"/>
    </source>
</evidence>
<keyword evidence="2" id="KW-1185">Reference proteome</keyword>
<dbReference type="RefSeq" id="WP_204732924.1">
    <property type="nucleotide sequence ID" value="NZ_JAVDWE010000002.1"/>
</dbReference>
<organism evidence="1 2">
    <name type="scientific">Hydrogenophaga laconesensis</name>
    <dbReference type="NCBI Taxonomy" id="1805971"/>
    <lineage>
        <taxon>Bacteria</taxon>
        <taxon>Pseudomonadati</taxon>
        <taxon>Pseudomonadota</taxon>
        <taxon>Betaproteobacteria</taxon>
        <taxon>Burkholderiales</taxon>
        <taxon>Comamonadaceae</taxon>
        <taxon>Hydrogenophaga</taxon>
    </lineage>
</organism>
<protein>
    <recommendedName>
        <fullName evidence="3">NAD(P)-binding domain-containing protein</fullName>
    </recommendedName>
</protein>
<comment type="caution">
    <text evidence="1">The sequence shown here is derived from an EMBL/GenBank/DDBJ whole genome shotgun (WGS) entry which is preliminary data.</text>
</comment>
<gene>
    <name evidence="1" type="ORF">J2X09_000924</name>
</gene>
<name>A0ABU1V6V8_9BURK</name>
<reference evidence="1 2" key="1">
    <citation type="submission" date="2023-07" db="EMBL/GenBank/DDBJ databases">
        <title>Sorghum-associated microbial communities from plants grown in Nebraska, USA.</title>
        <authorList>
            <person name="Schachtman D."/>
        </authorList>
    </citation>
    <scope>NUCLEOTIDE SEQUENCE [LARGE SCALE GENOMIC DNA]</scope>
    <source>
        <strain evidence="1 2">BE240</strain>
    </source>
</reference>
<proteinExistence type="predicted"/>
<evidence type="ECO:0008006" key="3">
    <source>
        <dbReference type="Google" id="ProtNLM"/>
    </source>
</evidence>